<dbReference type="InterPro" id="IPR018484">
    <property type="entry name" value="FGGY_N"/>
</dbReference>
<keyword evidence="4 8" id="KW-0547">Nucleotide-binding</keyword>
<dbReference type="PIRSF" id="PIRSF000538">
    <property type="entry name" value="GlpK"/>
    <property type="match status" value="1"/>
</dbReference>
<comment type="caution">
    <text evidence="12">The sequence shown here is derived from an EMBL/GenBank/DDBJ whole genome shotgun (WGS) entry which is preliminary data.</text>
</comment>
<feature type="site" description="Important for activity" evidence="8">
    <location>
        <position position="9"/>
    </location>
</feature>
<evidence type="ECO:0000256" key="8">
    <source>
        <dbReference type="HAMAP-Rule" id="MF_02220"/>
    </source>
</evidence>
<dbReference type="GO" id="GO:0005998">
    <property type="term" value="P:xylulose catabolic process"/>
    <property type="evidence" value="ECO:0007669"/>
    <property type="project" value="UniProtKB-UniRule"/>
</dbReference>
<dbReference type="AlphaFoldDB" id="A0A7V3ZJM9"/>
<evidence type="ECO:0000259" key="11">
    <source>
        <dbReference type="Pfam" id="PF02782"/>
    </source>
</evidence>
<feature type="active site" description="Proton acceptor" evidence="8">
    <location>
        <position position="242"/>
    </location>
</feature>
<evidence type="ECO:0000256" key="9">
    <source>
        <dbReference type="RuleBase" id="RU364073"/>
    </source>
</evidence>
<evidence type="ECO:0000313" key="12">
    <source>
        <dbReference type="EMBL" id="HGK24193.1"/>
    </source>
</evidence>
<name>A0A7V3ZJM9_DICTH</name>
<dbReference type="EC" id="2.7.1.17" evidence="8 9"/>
<dbReference type="EMBL" id="DTDV01000019">
    <property type="protein sequence ID" value="HGK24193.1"/>
    <property type="molecule type" value="Genomic_DNA"/>
</dbReference>
<evidence type="ECO:0000256" key="3">
    <source>
        <dbReference type="ARBA" id="ARBA00022679"/>
    </source>
</evidence>
<keyword evidence="5 8" id="KW-0418">Kinase</keyword>
<sequence length="519" mass="57510">MNNLLLGVDIGTSGTKALLIDDDGKVIGSSTVEYPLYTPFPSWSEQEPEDWWRATKEAILNVISKTGVSPKLIKGIGLSGQMHGSVFLDAKGNVIRRAILWNDQRTAKQCDEIVERVGGVKRLLELTLNLALTGFTAPKILWLRENEPENYSKVHKVLLPKDYVRFRLTGEYASDVSDSSGTLLFDVKNRRWSKEMLNLLEIPEEWMPKVYESPEITGTLLPNVAEELGLPSGIPVVGGGGDNASQAVGSGIVKSGILFVSLGTSGVIFAHLDTPEGDPEGRLHTFCHAVPGKWHTMGVMLSAGGSFRWFRDSFGDVEIELSKWIGRDPYEFLTMEAENVPPGSEGLIFLPYLTGERTPHADPLAKGVFAGISLRHKKPYFVRAVLEGVAFGLRDSLELMKNLGIEMKEIRAIAGGARSKLWRQILADVFNTPITTINVTEGAAYGAALLAGVGVGIYKNVEEACDRVVKVMSLEEPNPERAKMYEEMYGLYRELYPLLKDYYRKLSNFVEKYYSNNKK</sequence>
<feature type="domain" description="Carbohydrate kinase FGGY C-terminal" evidence="11">
    <location>
        <begin position="259"/>
        <end position="453"/>
    </location>
</feature>
<evidence type="ECO:0000256" key="1">
    <source>
        <dbReference type="ARBA" id="ARBA00009156"/>
    </source>
</evidence>
<dbReference type="Gene3D" id="3.30.420.40">
    <property type="match status" value="2"/>
</dbReference>
<dbReference type="InterPro" id="IPR018483">
    <property type="entry name" value="Carb_kinase_FGGY_CS"/>
</dbReference>
<dbReference type="GO" id="GO:0004856">
    <property type="term" value="F:D-xylulokinase activity"/>
    <property type="evidence" value="ECO:0007669"/>
    <property type="project" value="UniProtKB-UniRule"/>
</dbReference>
<dbReference type="Pfam" id="PF00370">
    <property type="entry name" value="FGGY_N"/>
    <property type="match status" value="1"/>
</dbReference>
<dbReference type="GO" id="GO:0042732">
    <property type="term" value="P:D-xylose metabolic process"/>
    <property type="evidence" value="ECO:0007669"/>
    <property type="project" value="UniProtKB-KW"/>
</dbReference>
<comment type="catalytic activity">
    <reaction evidence="8 9">
        <text>D-xylulose + ATP = D-xylulose 5-phosphate + ADP + H(+)</text>
        <dbReference type="Rhea" id="RHEA:10964"/>
        <dbReference type="ChEBI" id="CHEBI:15378"/>
        <dbReference type="ChEBI" id="CHEBI:17140"/>
        <dbReference type="ChEBI" id="CHEBI:30616"/>
        <dbReference type="ChEBI" id="CHEBI:57737"/>
        <dbReference type="ChEBI" id="CHEBI:456216"/>
        <dbReference type="EC" id="2.7.1.17"/>
    </reaction>
</comment>
<dbReference type="InterPro" id="IPR018485">
    <property type="entry name" value="FGGY_C"/>
</dbReference>
<evidence type="ECO:0000256" key="5">
    <source>
        <dbReference type="ARBA" id="ARBA00022777"/>
    </source>
</evidence>
<keyword evidence="6 8" id="KW-0067">ATP-binding</keyword>
<dbReference type="InterPro" id="IPR006000">
    <property type="entry name" value="Xylulokinase"/>
</dbReference>
<dbReference type="PANTHER" id="PTHR43095:SF5">
    <property type="entry name" value="XYLULOSE KINASE"/>
    <property type="match status" value="1"/>
</dbReference>
<reference evidence="12" key="1">
    <citation type="journal article" date="2020" name="mSystems">
        <title>Genome- and Community-Level Interaction Insights into Carbon Utilization and Element Cycling Functions of Hydrothermarchaeota in Hydrothermal Sediment.</title>
        <authorList>
            <person name="Zhou Z."/>
            <person name="Liu Y."/>
            <person name="Xu W."/>
            <person name="Pan J."/>
            <person name="Luo Z.H."/>
            <person name="Li M."/>
        </authorList>
    </citation>
    <scope>NUCLEOTIDE SEQUENCE [LARGE SCALE GENOMIC DNA]</scope>
    <source>
        <strain evidence="12">SpSt-70</strain>
    </source>
</reference>
<dbReference type="HAMAP" id="MF_02220">
    <property type="entry name" value="XylB"/>
    <property type="match status" value="1"/>
</dbReference>
<keyword evidence="3 8" id="KW-0808">Transferase</keyword>
<evidence type="ECO:0000256" key="6">
    <source>
        <dbReference type="ARBA" id="ARBA00022840"/>
    </source>
</evidence>
<dbReference type="InterPro" id="IPR043129">
    <property type="entry name" value="ATPase_NBD"/>
</dbReference>
<dbReference type="PROSITE" id="PS00933">
    <property type="entry name" value="FGGY_KINASES_1"/>
    <property type="match status" value="1"/>
</dbReference>
<organism evidence="12">
    <name type="scientific">Dictyoglomus thermophilum</name>
    <dbReference type="NCBI Taxonomy" id="14"/>
    <lineage>
        <taxon>Bacteria</taxon>
        <taxon>Pseudomonadati</taxon>
        <taxon>Dictyoglomota</taxon>
        <taxon>Dictyoglomia</taxon>
        <taxon>Dictyoglomales</taxon>
        <taxon>Dictyoglomaceae</taxon>
        <taxon>Dictyoglomus</taxon>
    </lineage>
</organism>
<feature type="binding site" evidence="8">
    <location>
        <begin position="82"/>
        <end position="83"/>
    </location>
    <ligand>
        <name>substrate</name>
    </ligand>
</feature>
<evidence type="ECO:0000259" key="10">
    <source>
        <dbReference type="Pfam" id="PF00370"/>
    </source>
</evidence>
<protein>
    <recommendedName>
        <fullName evidence="8 9">Xylulose kinase</fullName>
        <shortName evidence="8 9">Xylulokinase</shortName>
        <ecNumber evidence="8 9">2.7.1.17</ecNumber>
    </recommendedName>
</protein>
<dbReference type="SUPFAM" id="SSF53067">
    <property type="entry name" value="Actin-like ATPase domain"/>
    <property type="match status" value="2"/>
</dbReference>
<dbReference type="CDD" id="cd07808">
    <property type="entry name" value="ASKHA_NBD_FGGY_EcXK-like"/>
    <property type="match status" value="1"/>
</dbReference>
<keyword evidence="7 8" id="KW-0119">Carbohydrate metabolism</keyword>
<dbReference type="InterPro" id="IPR050406">
    <property type="entry name" value="FGGY_Carb_Kinase"/>
</dbReference>
<comment type="similarity">
    <text evidence="1 8 9">Belongs to the FGGY kinase family.</text>
</comment>
<dbReference type="GO" id="GO:0005524">
    <property type="term" value="F:ATP binding"/>
    <property type="evidence" value="ECO:0007669"/>
    <property type="project" value="UniProtKB-UniRule"/>
</dbReference>
<dbReference type="PANTHER" id="PTHR43095">
    <property type="entry name" value="SUGAR KINASE"/>
    <property type="match status" value="1"/>
</dbReference>
<accession>A0A7V3ZJM9</accession>
<dbReference type="NCBIfam" id="TIGR01312">
    <property type="entry name" value="XylB"/>
    <property type="match status" value="1"/>
</dbReference>
<gene>
    <name evidence="8 9 12" type="primary">xylB</name>
    <name evidence="12" type="ORF">ENU78_07170</name>
</gene>
<evidence type="ECO:0000256" key="7">
    <source>
        <dbReference type="ARBA" id="ARBA00023277"/>
    </source>
</evidence>
<dbReference type="Pfam" id="PF02782">
    <property type="entry name" value="FGGY_C"/>
    <property type="match status" value="1"/>
</dbReference>
<comment type="function">
    <text evidence="8">Catalyzes the phosphorylation of D-xylulose to D-xylulose 5-phosphate.</text>
</comment>
<evidence type="ECO:0000256" key="2">
    <source>
        <dbReference type="ARBA" id="ARBA00022629"/>
    </source>
</evidence>
<evidence type="ECO:0000256" key="4">
    <source>
        <dbReference type="ARBA" id="ARBA00022741"/>
    </source>
</evidence>
<dbReference type="InterPro" id="IPR000577">
    <property type="entry name" value="Carb_kinase_FGGY"/>
</dbReference>
<feature type="domain" description="Carbohydrate kinase FGGY N-terminal" evidence="10">
    <location>
        <begin position="5"/>
        <end position="249"/>
    </location>
</feature>
<keyword evidence="2 8" id="KW-0859">Xylose metabolism</keyword>
<proteinExistence type="inferred from homology"/>